<keyword evidence="4" id="KW-0067">ATP-binding</keyword>
<evidence type="ECO:0000256" key="4">
    <source>
        <dbReference type="ARBA" id="ARBA00022840"/>
    </source>
</evidence>
<keyword evidence="1" id="KW-0547">Nucleotide-binding</keyword>
<evidence type="ECO:0000256" key="3">
    <source>
        <dbReference type="ARBA" id="ARBA00022806"/>
    </source>
</evidence>
<evidence type="ECO:0000256" key="2">
    <source>
        <dbReference type="ARBA" id="ARBA00022801"/>
    </source>
</evidence>
<dbReference type="InterPro" id="IPR050474">
    <property type="entry name" value="Hel308_SKI2-like"/>
</dbReference>
<dbReference type="PANTHER" id="PTHR47961">
    <property type="entry name" value="DNA POLYMERASE THETA, PUTATIVE (AFU_ORTHOLOGUE AFUA_1G05260)-RELATED"/>
    <property type="match status" value="1"/>
</dbReference>
<reference evidence="7" key="1">
    <citation type="submission" date="2022-11" db="UniProtKB">
        <authorList>
            <consortium name="WormBaseParasite"/>
        </authorList>
    </citation>
    <scope>IDENTIFICATION</scope>
</reference>
<feature type="region of interest" description="Disordered" evidence="5">
    <location>
        <begin position="140"/>
        <end position="169"/>
    </location>
</feature>
<dbReference type="SUPFAM" id="SSF52540">
    <property type="entry name" value="P-loop containing nucleoside triphosphate hydrolases"/>
    <property type="match status" value="1"/>
</dbReference>
<dbReference type="WBParaSite" id="jg20453">
    <property type="protein sequence ID" value="jg20453"/>
    <property type="gene ID" value="jg20453"/>
</dbReference>
<evidence type="ECO:0000256" key="5">
    <source>
        <dbReference type="SAM" id="MobiDB-lite"/>
    </source>
</evidence>
<dbReference type="GO" id="GO:0004386">
    <property type="term" value="F:helicase activity"/>
    <property type="evidence" value="ECO:0007669"/>
    <property type="project" value="UniProtKB-KW"/>
</dbReference>
<keyword evidence="2" id="KW-0378">Hydrolase</keyword>
<evidence type="ECO:0000313" key="7">
    <source>
        <dbReference type="WBParaSite" id="jg20453"/>
    </source>
</evidence>
<dbReference type="AlphaFoldDB" id="A0A915DK73"/>
<organism evidence="6 7">
    <name type="scientific">Ditylenchus dipsaci</name>
    <dbReference type="NCBI Taxonomy" id="166011"/>
    <lineage>
        <taxon>Eukaryota</taxon>
        <taxon>Metazoa</taxon>
        <taxon>Ecdysozoa</taxon>
        <taxon>Nematoda</taxon>
        <taxon>Chromadorea</taxon>
        <taxon>Rhabditida</taxon>
        <taxon>Tylenchina</taxon>
        <taxon>Tylenchomorpha</taxon>
        <taxon>Sphaerularioidea</taxon>
        <taxon>Anguinidae</taxon>
        <taxon>Anguininae</taxon>
        <taxon>Ditylenchus</taxon>
    </lineage>
</organism>
<name>A0A915DK73_9BILA</name>
<protein>
    <submittedName>
        <fullName evidence="7">Uncharacterized protein</fullName>
    </submittedName>
</protein>
<dbReference type="GO" id="GO:0016787">
    <property type="term" value="F:hydrolase activity"/>
    <property type="evidence" value="ECO:0007669"/>
    <property type="project" value="UniProtKB-KW"/>
</dbReference>
<dbReference type="Proteomes" id="UP000887574">
    <property type="component" value="Unplaced"/>
</dbReference>
<sequence length="169" mass="18291">MDSDFPACANVPPSLRGAYAKVGVRSLFPWQSDCLSIEKLFAPDFGNFVYTAPTSAGKPKRALFVFPFISSAREKYIQLQTLWRSTDLVVKAFIGASSASMHGWSAAVCTIEKANALVNAFIETDTLDEIYKTALDQTCATNPGQSPPSTGNISTSRKGGLLVDSKHNY</sequence>
<keyword evidence="3" id="KW-0347">Helicase</keyword>
<keyword evidence="6" id="KW-1185">Reference proteome</keyword>
<dbReference type="Gene3D" id="3.40.50.300">
    <property type="entry name" value="P-loop containing nucleotide triphosphate hydrolases"/>
    <property type="match status" value="1"/>
</dbReference>
<evidence type="ECO:0000256" key="1">
    <source>
        <dbReference type="ARBA" id="ARBA00022741"/>
    </source>
</evidence>
<evidence type="ECO:0000313" key="6">
    <source>
        <dbReference type="Proteomes" id="UP000887574"/>
    </source>
</evidence>
<dbReference type="PANTHER" id="PTHR47961:SF6">
    <property type="entry name" value="DNA-DIRECTED DNA POLYMERASE"/>
    <property type="match status" value="1"/>
</dbReference>
<accession>A0A915DK73</accession>
<proteinExistence type="predicted"/>
<feature type="compositionally biased region" description="Polar residues" evidence="5">
    <location>
        <begin position="140"/>
        <end position="157"/>
    </location>
</feature>
<dbReference type="GO" id="GO:0005524">
    <property type="term" value="F:ATP binding"/>
    <property type="evidence" value="ECO:0007669"/>
    <property type="project" value="UniProtKB-KW"/>
</dbReference>
<dbReference type="InterPro" id="IPR027417">
    <property type="entry name" value="P-loop_NTPase"/>
</dbReference>